<dbReference type="RefSeq" id="WP_169348494.1">
    <property type="nucleotide sequence ID" value="NZ_JABBJJ010000175.1"/>
</dbReference>
<sequence>MFYRLEPDIYATSGITEEPSLPGFGTTFLGGARITEQLPRPLVFASNFTRTKPPRAFVGLSIPVWSSELVDLFHRIGVDNFECFEATIKGREPGVEWSGYFAVNVLGLVAAADRSKSKSIEITSSPSGMPFAGFTELVLDAKKARPFDLFRLAENTGTLLVSERVVEAFQNNPRPGGWGVSAIEVEES</sequence>
<proteinExistence type="predicted"/>
<dbReference type="Pfam" id="PF07791">
    <property type="entry name" value="Imm11"/>
    <property type="match status" value="1"/>
</dbReference>
<evidence type="ECO:0000313" key="2">
    <source>
        <dbReference type="EMBL" id="NMO19243.1"/>
    </source>
</evidence>
<name>A0A848LNR1_9BACT</name>
<dbReference type="InterPro" id="IPR012433">
    <property type="entry name" value="Imm11"/>
</dbReference>
<gene>
    <name evidence="2" type="ORF">HG543_30895</name>
</gene>
<keyword evidence="3" id="KW-1185">Reference proteome</keyword>
<dbReference type="Proteomes" id="UP000518300">
    <property type="component" value="Unassembled WGS sequence"/>
</dbReference>
<comment type="caution">
    <text evidence="2">The sequence shown here is derived from an EMBL/GenBank/DDBJ whole genome shotgun (WGS) entry which is preliminary data.</text>
</comment>
<dbReference type="EMBL" id="JABBJJ010000175">
    <property type="protein sequence ID" value="NMO19243.1"/>
    <property type="molecule type" value="Genomic_DNA"/>
</dbReference>
<accession>A0A848LNR1</accession>
<evidence type="ECO:0000313" key="3">
    <source>
        <dbReference type="Proteomes" id="UP000518300"/>
    </source>
</evidence>
<protein>
    <recommendedName>
        <fullName evidence="1">Immunity MXAN-0049 protein domain-containing protein</fullName>
    </recommendedName>
</protein>
<organism evidence="2 3">
    <name type="scientific">Pyxidicoccus fallax</name>
    <dbReference type="NCBI Taxonomy" id="394095"/>
    <lineage>
        <taxon>Bacteria</taxon>
        <taxon>Pseudomonadati</taxon>
        <taxon>Myxococcota</taxon>
        <taxon>Myxococcia</taxon>
        <taxon>Myxococcales</taxon>
        <taxon>Cystobacterineae</taxon>
        <taxon>Myxococcaceae</taxon>
        <taxon>Pyxidicoccus</taxon>
    </lineage>
</organism>
<reference evidence="2 3" key="1">
    <citation type="submission" date="2020-04" db="EMBL/GenBank/DDBJ databases">
        <title>Draft genome of Pyxidicoccus fallax type strain.</title>
        <authorList>
            <person name="Whitworth D.E."/>
        </authorList>
    </citation>
    <scope>NUCLEOTIDE SEQUENCE [LARGE SCALE GENOMIC DNA]</scope>
    <source>
        <strain evidence="2 3">DSM 14698</strain>
    </source>
</reference>
<dbReference type="AlphaFoldDB" id="A0A848LNR1"/>
<evidence type="ECO:0000259" key="1">
    <source>
        <dbReference type="Pfam" id="PF07791"/>
    </source>
</evidence>
<feature type="domain" description="Immunity MXAN-0049 protein" evidence="1">
    <location>
        <begin position="36"/>
        <end position="179"/>
    </location>
</feature>